<dbReference type="InterPro" id="IPR010471">
    <property type="entry name" value="DUF1068"/>
</dbReference>
<dbReference type="Pfam" id="PF06364">
    <property type="entry name" value="DUF1068"/>
    <property type="match status" value="1"/>
</dbReference>
<reference evidence="3" key="1">
    <citation type="journal article" date="2018" name="Gigascience">
        <title>Genome assembly of the Pink Ipe (Handroanthus impetiginosus, Bignoniaceae), a highly valued, ecologically keystone Neotropical timber forest tree.</title>
        <authorList>
            <person name="Silva-Junior O.B."/>
            <person name="Grattapaglia D."/>
            <person name="Novaes E."/>
            <person name="Collevatti R.G."/>
        </authorList>
    </citation>
    <scope>NUCLEOTIDE SEQUENCE [LARGE SCALE GENOMIC DNA]</scope>
    <source>
        <strain evidence="3">cv. UFG-1</strain>
    </source>
</reference>
<dbReference type="EMBL" id="NKXS01002181">
    <property type="protein sequence ID" value="PIN14957.1"/>
    <property type="molecule type" value="Genomic_DNA"/>
</dbReference>
<dbReference type="PANTHER" id="PTHR32254">
    <property type="entry name" value="EXPRESSED PROTEIN"/>
    <property type="match status" value="1"/>
</dbReference>
<proteinExistence type="predicted"/>
<evidence type="ECO:0000256" key="1">
    <source>
        <dbReference type="SAM" id="Coils"/>
    </source>
</evidence>
<dbReference type="OrthoDB" id="1851883at2759"/>
<dbReference type="STRING" id="429701.A0A2G9HBN3"/>
<feature type="coiled-coil region" evidence="1">
    <location>
        <begin position="97"/>
        <end position="131"/>
    </location>
</feature>
<comment type="caution">
    <text evidence="2">The sequence shown here is derived from an EMBL/GenBank/DDBJ whole genome shotgun (WGS) entry which is preliminary data.</text>
</comment>
<dbReference type="AlphaFoldDB" id="A0A2G9HBN3"/>
<gene>
    <name evidence="2" type="ORF">CDL12_12401</name>
</gene>
<organism evidence="2 3">
    <name type="scientific">Handroanthus impetiginosus</name>
    <dbReference type="NCBI Taxonomy" id="429701"/>
    <lineage>
        <taxon>Eukaryota</taxon>
        <taxon>Viridiplantae</taxon>
        <taxon>Streptophyta</taxon>
        <taxon>Embryophyta</taxon>
        <taxon>Tracheophyta</taxon>
        <taxon>Spermatophyta</taxon>
        <taxon>Magnoliopsida</taxon>
        <taxon>eudicotyledons</taxon>
        <taxon>Gunneridae</taxon>
        <taxon>Pentapetalae</taxon>
        <taxon>asterids</taxon>
        <taxon>lamiids</taxon>
        <taxon>Lamiales</taxon>
        <taxon>Bignoniaceae</taxon>
        <taxon>Crescentiina</taxon>
        <taxon>Tabebuia alliance</taxon>
        <taxon>Handroanthus</taxon>
    </lineage>
</organism>
<keyword evidence="1" id="KW-0175">Coiled coil</keyword>
<evidence type="ECO:0000313" key="3">
    <source>
        <dbReference type="Proteomes" id="UP000231279"/>
    </source>
</evidence>
<protein>
    <submittedName>
        <fullName evidence="2">Uncharacterized protein</fullName>
    </submittedName>
</protein>
<sequence>MANSHRGLYRVKTMRMVLILQNKILHKSSSLTDFTNPMTKSFWVFSCDCGKDDPETNNEMKKDIVAIYTEEISLHENVTSESLQRTKALIMGAKRTSSHYQKEAEKCNARMETYEEARERAEVALIEERKLTTLWMSRAREYGWKDNISDCP</sequence>
<accession>A0A2G9HBN3</accession>
<keyword evidence="3" id="KW-1185">Reference proteome</keyword>
<dbReference type="PANTHER" id="PTHR32254:SF6">
    <property type="entry name" value="DUF1068 DOMAIN-CONTAINING PROTEIN"/>
    <property type="match status" value="1"/>
</dbReference>
<name>A0A2G9HBN3_9LAMI</name>
<evidence type="ECO:0000313" key="2">
    <source>
        <dbReference type="EMBL" id="PIN14957.1"/>
    </source>
</evidence>
<dbReference type="Proteomes" id="UP000231279">
    <property type="component" value="Unassembled WGS sequence"/>
</dbReference>